<evidence type="ECO:0000256" key="1">
    <source>
        <dbReference type="ARBA" id="ARBA00023054"/>
    </source>
</evidence>
<dbReference type="InterPro" id="IPR049270">
    <property type="entry name" value="CFAP58_CC"/>
</dbReference>
<evidence type="ECO:0000259" key="3">
    <source>
        <dbReference type="Pfam" id="PF21771"/>
    </source>
</evidence>
<dbReference type="AlphaFoldDB" id="A0A8S1K257"/>
<feature type="coiled-coil region" evidence="2">
    <location>
        <begin position="427"/>
        <end position="622"/>
    </location>
</feature>
<protein>
    <recommendedName>
        <fullName evidence="3">Cilia- and flagella-associated protein 58 central coiled coil domain-containing protein</fullName>
    </recommendedName>
</protein>
<dbReference type="Proteomes" id="UP000688137">
    <property type="component" value="Unassembled WGS sequence"/>
</dbReference>
<dbReference type="PANTHER" id="PTHR32083:SF0">
    <property type="entry name" value="CILIA AND FLAGELLA-ASSOCIATED PROTEIN 58"/>
    <property type="match status" value="1"/>
</dbReference>
<dbReference type="OMA" id="GRNECCK"/>
<feature type="coiled-coil region" evidence="2">
    <location>
        <begin position="743"/>
        <end position="780"/>
    </location>
</feature>
<sequence length="890" mass="106249">MAGVSEEGLSLAAMNKEINEYSTDPYIILQIEWDFEGVVRDFSVDPDLELFKIKYETFYNSFKESYENEVRWFKICQKHNMEIVFYTYKVQMYSKMNNDDNQQSETFQKELEDKWRKIEDLKIKEKELKERIVQEKIEIESLKKQCDRVVEDIEEQSQIQLNDKKILIDEIKKNFQSAKSKFEYLEQQNRNLKPDLDNEEKQYYDQIQKIGDLEDKIAKIDADSKEQEKRKKKKELKMADIKQKIDQAKKEIEEKQSKIHDIKKLIVSTNITILTKIKEKESQHTKQKQADDKYAAALKDRQNQEEQLKSHIEQIKIQQEQLEKLHIEIQKEKKDVKKTHKEQEIAAKEKNRIIKEKEEQLIEKNTKDILIETEKIELQQKKDILDKINEMNSQRIKLRTQQQKTLKKEEDVQHQTDEDIVNKINKLKKVENQVMGYEASNESINKMILQLQREQEKYGIEASQAHAKFYQTVEEVKIKNNQIAEQQKQIAEAEARLKHQQQLYETVRSDRNLYSKNLLESHNEIQELTKKYTRMKHQVDQLKEEIKTKDQQLVKEDLEFHKVEEENTKIEQDKAKIEKNIKVDEDLIKNQESHISRLKNIIQGAQTEKQRQQKDYEMVVNERDILGTQLIKRNQELQLLYEKIKQNQSSLSKGEINFREREIELKSLKVELTNLKNELKSTQDQTACIDELRKEINILQKKLLNEKNKVKALSDELENPMNVHRWRKLEATDQEKFERILKIQTLQRRLIAKTEEVNEKENLIKEKEKLFMELKNILSRQPGVEIHQQLAQYKESLKENTTKMKITLSQLKQSQDYVKVDMLKFEIDRIKGDLQDIKKKYFQMRKAKDNDLLQNDQNGDQEALQYNGGKKQNDLQSYALFGVNANRIGN</sequence>
<comment type="caution">
    <text evidence="4">The sequence shown here is derived from an EMBL/GenBank/DDBJ whole genome shotgun (WGS) entry which is preliminary data.</text>
</comment>
<evidence type="ECO:0000256" key="2">
    <source>
        <dbReference type="SAM" id="Coils"/>
    </source>
</evidence>
<evidence type="ECO:0000313" key="5">
    <source>
        <dbReference type="Proteomes" id="UP000688137"/>
    </source>
</evidence>
<dbReference type="PANTHER" id="PTHR32083">
    <property type="entry name" value="CILIA AND FLAGELLA-ASSOCIATED PROTEIN 58-RELATED"/>
    <property type="match status" value="1"/>
</dbReference>
<proteinExistence type="predicted"/>
<gene>
    <name evidence="4" type="ORF">PPRIM_AZ9-3.1.T0110183</name>
</gene>
<dbReference type="Pfam" id="PF21771">
    <property type="entry name" value="CFAP58_CC"/>
    <property type="match status" value="1"/>
</dbReference>
<evidence type="ECO:0000313" key="4">
    <source>
        <dbReference type="EMBL" id="CAD8046950.1"/>
    </source>
</evidence>
<dbReference type="EMBL" id="CAJJDM010000008">
    <property type="protein sequence ID" value="CAD8046950.1"/>
    <property type="molecule type" value="Genomic_DNA"/>
</dbReference>
<feature type="coiled-coil region" evidence="2">
    <location>
        <begin position="658"/>
        <end position="716"/>
    </location>
</feature>
<feature type="coiled-coil region" evidence="2">
    <location>
        <begin position="118"/>
        <end position="391"/>
    </location>
</feature>
<reference evidence="4" key="1">
    <citation type="submission" date="2021-01" db="EMBL/GenBank/DDBJ databases">
        <authorList>
            <consortium name="Genoscope - CEA"/>
            <person name="William W."/>
        </authorList>
    </citation>
    <scope>NUCLEOTIDE SEQUENCE</scope>
</reference>
<keyword evidence="5" id="KW-1185">Reference proteome</keyword>
<dbReference type="GO" id="GO:0005856">
    <property type="term" value="C:cytoskeleton"/>
    <property type="evidence" value="ECO:0007669"/>
    <property type="project" value="TreeGrafter"/>
</dbReference>
<keyword evidence="1 2" id="KW-0175">Coiled coil</keyword>
<name>A0A8S1K257_PARPR</name>
<feature type="domain" description="Cilia- and flagella-associated protein 58 central coiled coil" evidence="3">
    <location>
        <begin position="405"/>
        <end position="678"/>
    </location>
</feature>
<accession>A0A8S1K257</accession>
<organism evidence="4 5">
    <name type="scientific">Paramecium primaurelia</name>
    <dbReference type="NCBI Taxonomy" id="5886"/>
    <lineage>
        <taxon>Eukaryota</taxon>
        <taxon>Sar</taxon>
        <taxon>Alveolata</taxon>
        <taxon>Ciliophora</taxon>
        <taxon>Intramacronucleata</taxon>
        <taxon>Oligohymenophorea</taxon>
        <taxon>Peniculida</taxon>
        <taxon>Parameciidae</taxon>
        <taxon>Paramecium</taxon>
    </lineage>
</organism>